<gene>
    <name evidence="9" type="ORF">HMPREF9448_02154</name>
</gene>
<dbReference type="HOGENOM" id="CLU_085305_0_0_10"/>
<dbReference type="Proteomes" id="UP000006044">
    <property type="component" value="Unassembled WGS sequence"/>
</dbReference>
<evidence type="ECO:0000313" key="9">
    <source>
        <dbReference type="EMBL" id="EJZ62802.1"/>
    </source>
</evidence>
<dbReference type="GO" id="GO:0005886">
    <property type="term" value="C:plasma membrane"/>
    <property type="evidence" value="ECO:0007669"/>
    <property type="project" value="UniProtKB-SubCell"/>
</dbReference>
<reference evidence="9 10" key="1">
    <citation type="submission" date="2012-08" db="EMBL/GenBank/DDBJ databases">
        <title>The Genome Sequence of Barnesiella intestinihominis YIT 11860.</title>
        <authorList>
            <consortium name="The Broad Institute Genome Sequencing Platform"/>
            <person name="Earl A."/>
            <person name="Ward D."/>
            <person name="Feldgarden M."/>
            <person name="Gevers D."/>
            <person name="Morotomi M."/>
            <person name="Walker B."/>
            <person name="Young S.K."/>
            <person name="Zeng Q."/>
            <person name="Gargeya S."/>
            <person name="Fitzgerald M."/>
            <person name="Haas B."/>
            <person name="Abouelleil A."/>
            <person name="Alvarado L."/>
            <person name="Arachchi H.M."/>
            <person name="Berlin A.M."/>
            <person name="Chapman S.B."/>
            <person name="Goldberg J."/>
            <person name="Griggs A."/>
            <person name="Gujja S."/>
            <person name="Hansen M."/>
            <person name="Howarth C."/>
            <person name="Imamovic A."/>
            <person name="Larimer J."/>
            <person name="McCowen C."/>
            <person name="Montmayeur A."/>
            <person name="Murphy C."/>
            <person name="Neiman D."/>
            <person name="Pearson M."/>
            <person name="Priest M."/>
            <person name="Roberts A."/>
            <person name="Saif S."/>
            <person name="Shea T."/>
            <person name="Sisk P."/>
            <person name="Sykes S."/>
            <person name="Wortman J."/>
            <person name="Nusbaum C."/>
            <person name="Birren B."/>
        </authorList>
    </citation>
    <scope>NUCLEOTIDE SEQUENCE [LARGE SCALE GENOMIC DNA]</scope>
    <source>
        <strain evidence="9 10">YIT 11860</strain>
    </source>
</reference>
<evidence type="ECO:0000256" key="3">
    <source>
        <dbReference type="ARBA" id="ARBA00022475"/>
    </source>
</evidence>
<feature type="coiled-coil region" evidence="8">
    <location>
        <begin position="113"/>
        <end position="140"/>
    </location>
</feature>
<evidence type="ECO:0000256" key="4">
    <source>
        <dbReference type="ARBA" id="ARBA00022692"/>
    </source>
</evidence>
<protein>
    <recommendedName>
        <fullName evidence="11">Biopolymer transporter ExbD</fullName>
    </recommendedName>
</protein>
<keyword evidence="4 7" id="KW-0812">Transmembrane</keyword>
<keyword evidence="7" id="KW-0653">Protein transport</keyword>
<dbReference type="Pfam" id="PF02472">
    <property type="entry name" value="ExbD"/>
    <property type="match status" value="1"/>
</dbReference>
<dbReference type="InterPro" id="IPR003400">
    <property type="entry name" value="ExbD"/>
</dbReference>
<evidence type="ECO:0000313" key="10">
    <source>
        <dbReference type="Proteomes" id="UP000006044"/>
    </source>
</evidence>
<comment type="subcellular location">
    <subcellularLocation>
        <location evidence="1">Cell membrane</location>
        <topology evidence="1">Single-pass membrane protein</topology>
    </subcellularLocation>
    <subcellularLocation>
        <location evidence="7">Cell membrane</location>
        <topology evidence="7">Single-pass type II membrane protein</topology>
    </subcellularLocation>
</comment>
<keyword evidence="6" id="KW-0472">Membrane</keyword>
<dbReference type="PANTHER" id="PTHR30558">
    <property type="entry name" value="EXBD MEMBRANE COMPONENT OF PMF-DRIVEN MACROMOLECULE IMPORT SYSTEM"/>
    <property type="match status" value="1"/>
</dbReference>
<keyword evidence="3" id="KW-1003">Cell membrane</keyword>
<dbReference type="eggNOG" id="COG0848">
    <property type="taxonomic scope" value="Bacteria"/>
</dbReference>
<name>K0WU18_9BACT</name>
<evidence type="ECO:0000256" key="7">
    <source>
        <dbReference type="RuleBase" id="RU003879"/>
    </source>
</evidence>
<keyword evidence="7" id="KW-0813">Transport</keyword>
<evidence type="ECO:0000256" key="8">
    <source>
        <dbReference type="SAM" id="Coils"/>
    </source>
</evidence>
<dbReference type="OrthoDB" id="952702at2"/>
<keyword evidence="5" id="KW-1133">Transmembrane helix</keyword>
<dbReference type="EMBL" id="ADLE01000015">
    <property type="protein sequence ID" value="EJZ62802.1"/>
    <property type="molecule type" value="Genomic_DNA"/>
</dbReference>
<comment type="caution">
    <text evidence="9">The sequence shown here is derived from an EMBL/GenBank/DDBJ whole genome shotgun (WGS) entry which is preliminary data.</text>
</comment>
<dbReference type="GeneID" id="77849359"/>
<organism evidence="9 10">
    <name type="scientific">Barnesiella intestinihominis YIT 11860</name>
    <dbReference type="NCBI Taxonomy" id="742726"/>
    <lineage>
        <taxon>Bacteria</taxon>
        <taxon>Pseudomonadati</taxon>
        <taxon>Bacteroidota</taxon>
        <taxon>Bacteroidia</taxon>
        <taxon>Bacteroidales</taxon>
        <taxon>Barnesiellaceae</taxon>
        <taxon>Barnesiella</taxon>
    </lineage>
</organism>
<keyword evidence="8" id="KW-0175">Coiled coil</keyword>
<evidence type="ECO:0000256" key="6">
    <source>
        <dbReference type="ARBA" id="ARBA00023136"/>
    </source>
</evidence>
<dbReference type="RefSeq" id="WP_008862549.1">
    <property type="nucleotide sequence ID" value="NZ_CAXSNY010000003.1"/>
</dbReference>
<evidence type="ECO:0000256" key="1">
    <source>
        <dbReference type="ARBA" id="ARBA00004162"/>
    </source>
</evidence>
<dbReference type="PATRIC" id="fig|742726.3.peg.2248"/>
<dbReference type="PANTHER" id="PTHR30558:SF3">
    <property type="entry name" value="BIOPOLYMER TRANSPORT PROTEIN EXBD-RELATED"/>
    <property type="match status" value="1"/>
</dbReference>
<keyword evidence="10" id="KW-1185">Reference proteome</keyword>
<evidence type="ECO:0008006" key="11">
    <source>
        <dbReference type="Google" id="ProtNLM"/>
    </source>
</evidence>
<dbReference type="STRING" id="742726.HMPREF9448_02154"/>
<dbReference type="AlphaFoldDB" id="K0WU18"/>
<comment type="similarity">
    <text evidence="2 7">Belongs to the ExbD/TolR family.</text>
</comment>
<evidence type="ECO:0000256" key="5">
    <source>
        <dbReference type="ARBA" id="ARBA00022989"/>
    </source>
</evidence>
<proteinExistence type="inferred from homology"/>
<evidence type="ECO:0000256" key="2">
    <source>
        <dbReference type="ARBA" id="ARBA00005811"/>
    </source>
</evidence>
<dbReference type="GO" id="GO:0015031">
    <property type="term" value="P:protein transport"/>
    <property type="evidence" value="ECO:0007669"/>
    <property type="project" value="UniProtKB-KW"/>
</dbReference>
<dbReference type="GO" id="GO:0022857">
    <property type="term" value="F:transmembrane transporter activity"/>
    <property type="evidence" value="ECO:0007669"/>
    <property type="project" value="InterPro"/>
</dbReference>
<accession>K0WU18</accession>
<sequence length="227" mass="25628">MAEVEVKDSGKGGKKGQQKKMKIHVDFTPMVDMNMLLITFFMFCTTLSKPQTMEISMPTNDKVTEEEQNKVKASEAITILLGDNDRVFYYLGEPQYEDYTSLIETSYNADGIRALLLDRNKEVVAKVKDLKERKKREEISEEVFDSLVVDAKKAKGAPVVMIKAKLPDEEGKNGATYRNLIDALDEMIICSIGKYAIVDITEGDLFLMENYEKKGALSDQIDTSKKN</sequence>